<reference evidence="6" key="7">
    <citation type="submission" date="2020-05" db="EMBL/GenBank/DDBJ databases">
        <title>Complete genome sequence of Bradyrhizobium diazoefficiens XF6 isolated from soybean nodule.</title>
        <authorList>
            <person name="Noda R."/>
            <person name="Kakizaki K."/>
            <person name="Minamisawa K."/>
        </authorList>
    </citation>
    <scope>NUCLEOTIDE SEQUENCE</scope>
    <source>
        <strain evidence="6">XF6</strain>
    </source>
</reference>
<organism evidence="2">
    <name type="scientific">Bradyrhizobium diazoefficiens</name>
    <dbReference type="NCBI Taxonomy" id="1355477"/>
    <lineage>
        <taxon>Bacteria</taxon>
        <taxon>Pseudomonadati</taxon>
        <taxon>Pseudomonadota</taxon>
        <taxon>Alphaproteobacteria</taxon>
        <taxon>Hyphomicrobiales</taxon>
        <taxon>Nitrobacteraceae</taxon>
        <taxon>Bradyrhizobium</taxon>
    </lineage>
</organism>
<evidence type="ECO:0000313" key="3">
    <source>
        <dbReference type="EMBL" id="BCE42890.1"/>
    </source>
</evidence>
<reference evidence="1" key="1">
    <citation type="submission" date="2020-05" db="EMBL/GenBank/DDBJ databases">
        <title>Complete genome sequence of Bradyrhizobium diazoefficiens XF1 isolated from soybean nodule.</title>
        <authorList>
            <person name="Noda R."/>
            <person name="Kakizaki K."/>
            <person name="Minamisawa K."/>
        </authorList>
    </citation>
    <scope>NUCLEOTIDE SEQUENCE</scope>
    <source>
        <strain evidence="1">XF1</strain>
    </source>
</reference>
<reference evidence="3" key="4">
    <citation type="submission" date="2020-05" db="EMBL/GenBank/DDBJ databases">
        <title>Complete genome sequence of Bradyrhizobium diazoefficiens XF3 isolated from soybean nodule.</title>
        <authorList>
            <person name="Noda R."/>
            <person name="Kakizaki K."/>
            <person name="Minamisawa K."/>
        </authorList>
    </citation>
    <scope>NUCLEOTIDE SEQUENCE</scope>
    <source>
        <strain evidence="3">XF3</strain>
    </source>
</reference>
<reference evidence="8" key="9">
    <citation type="submission" date="2020-05" db="EMBL/GenBank/DDBJ databases">
        <title>Complete genome sequence of Bradyrhizobium diazoefficiens XF9 isolated from soybean nodule.</title>
        <authorList>
            <person name="Noda R."/>
            <person name="Kakizaki K."/>
            <person name="Minamisawa K."/>
        </authorList>
    </citation>
    <scope>NUCLEOTIDE SEQUENCE</scope>
    <source>
        <strain evidence="8">XF9</strain>
    </source>
</reference>
<gene>
    <name evidence="9" type="ORF">XF10B_80270</name>
    <name evidence="1" type="ORF">XF1B_81550</name>
    <name evidence="2" type="ORF">XF2B_79990</name>
    <name evidence="3" type="ORF">XF3B_79210</name>
    <name evidence="4" type="ORF">XF4B_80820</name>
    <name evidence="5" type="ORF">XF5B_79800</name>
    <name evidence="6" type="ORF">XF6B_79510</name>
    <name evidence="7" type="ORF">XF8B_79260</name>
    <name evidence="8" type="ORF">XF9B_78540</name>
</gene>
<dbReference type="EMBL" id="AP023097">
    <property type="protein sequence ID" value="BCE77815.1"/>
    <property type="molecule type" value="Genomic_DNA"/>
</dbReference>
<reference evidence="5" key="6">
    <citation type="submission" date="2020-05" db="EMBL/GenBank/DDBJ databases">
        <title>Complete genome sequence of Bradyrhizobium diazoefficiens XF5 isolated from soybean nodule.</title>
        <authorList>
            <person name="Noda R."/>
            <person name="Kakizaki K."/>
            <person name="Minamisawa K."/>
        </authorList>
    </citation>
    <scope>NUCLEOTIDE SEQUENCE</scope>
    <source>
        <strain evidence="5">XF5</strain>
    </source>
</reference>
<dbReference type="EMBL" id="AP023096">
    <property type="protein sequence ID" value="BCE69152.1"/>
    <property type="molecule type" value="Genomic_DNA"/>
</dbReference>
<sequence length="114" mass="12209">MDEDEGLRRVVAAQRDAGEVADAHVDRHPHAADGTAQHDTFAMKLDLPCVSVGARIMRIEADRKGKRVEPQRAARPGGSDPACCCLTPHGFSSPRQDYVPGRCEDLSAAASETA</sequence>
<reference evidence="7" key="8">
    <citation type="submission" date="2020-05" db="EMBL/GenBank/DDBJ databases">
        <title>Complete genome sequence of Bradyrhizobium diazoefficiens XF8 isolated from soybean nodule.</title>
        <authorList>
            <person name="Noda R."/>
            <person name="Kakizaki K."/>
            <person name="Minamisawa K."/>
        </authorList>
    </citation>
    <scope>NUCLEOTIDE SEQUENCE</scope>
    <source>
        <strain evidence="7">XF8</strain>
    </source>
</reference>
<dbReference type="AlphaFoldDB" id="A0A809Y690"/>
<dbReference type="EMBL" id="AP023099">
    <property type="protein sequence ID" value="BCE95229.1"/>
    <property type="molecule type" value="Genomic_DNA"/>
</dbReference>
<dbReference type="EMBL" id="AP023093">
    <property type="protein sequence ID" value="BCE42890.1"/>
    <property type="molecule type" value="Genomic_DNA"/>
</dbReference>
<proteinExistence type="predicted"/>
<evidence type="ECO:0000313" key="2">
    <source>
        <dbReference type="EMBL" id="BCE34230.1"/>
    </source>
</evidence>
<protein>
    <submittedName>
        <fullName evidence="2">Uncharacterized protein</fullName>
    </submittedName>
</protein>
<dbReference type="EMBL" id="AP023091">
    <property type="protein sequence ID" value="BCE25474.1"/>
    <property type="molecule type" value="Genomic_DNA"/>
</dbReference>
<dbReference type="EMBL" id="AP023095">
    <property type="protein sequence ID" value="BCE60468.1"/>
    <property type="molecule type" value="Genomic_DNA"/>
</dbReference>
<dbReference type="EMBL" id="AP023098">
    <property type="protein sequence ID" value="BCE86433.1"/>
    <property type="molecule type" value="Genomic_DNA"/>
</dbReference>
<evidence type="ECO:0000313" key="1">
    <source>
        <dbReference type="EMBL" id="BCE25474.1"/>
    </source>
</evidence>
<reference evidence="9" key="2">
    <citation type="submission" date="2020-05" db="EMBL/GenBank/DDBJ databases">
        <title>Complete genome sequence of Bradyrhizobium diazoefficiens XF10 isolated from soybean nodule.</title>
        <authorList>
            <person name="Noda R."/>
            <person name="Kakizaki K."/>
            <person name="Minamisawa K."/>
        </authorList>
    </citation>
    <scope>NUCLEOTIDE SEQUENCE</scope>
    <source>
        <strain evidence="9">XF10</strain>
    </source>
</reference>
<name>A0A809Y690_9BRAD</name>
<reference evidence="4" key="5">
    <citation type="submission" date="2020-05" db="EMBL/GenBank/DDBJ databases">
        <title>Complete genome sequence of Bradyrhizobium diazoefficiens XF4 isolated from soybean nodule.</title>
        <authorList>
            <person name="Noda R."/>
            <person name="Kakizaki K."/>
            <person name="Minamisawa K."/>
        </authorList>
    </citation>
    <scope>NUCLEOTIDE SEQUENCE</scope>
    <source>
        <strain evidence="4">XF4</strain>
    </source>
</reference>
<accession>A0A809Y690</accession>
<evidence type="ECO:0000313" key="6">
    <source>
        <dbReference type="EMBL" id="BCE69152.1"/>
    </source>
</evidence>
<evidence type="ECO:0000313" key="5">
    <source>
        <dbReference type="EMBL" id="BCE60468.1"/>
    </source>
</evidence>
<dbReference type="EMBL" id="AP023094">
    <property type="protein sequence ID" value="BCE51733.1"/>
    <property type="molecule type" value="Genomic_DNA"/>
</dbReference>
<dbReference type="EMBL" id="AP023092">
    <property type="protein sequence ID" value="BCE34230.1"/>
    <property type="molecule type" value="Genomic_DNA"/>
</dbReference>
<evidence type="ECO:0000313" key="8">
    <source>
        <dbReference type="EMBL" id="BCE86433.1"/>
    </source>
</evidence>
<evidence type="ECO:0000313" key="7">
    <source>
        <dbReference type="EMBL" id="BCE77815.1"/>
    </source>
</evidence>
<reference evidence="2" key="3">
    <citation type="submission" date="2020-05" db="EMBL/GenBank/DDBJ databases">
        <title>Complete genome sequence of Bradyrhizobium diazoefficiens XF2 isolated from soybean nodule.</title>
        <authorList>
            <person name="Noda R."/>
            <person name="Kakizaki K."/>
            <person name="Minamisawa K."/>
        </authorList>
    </citation>
    <scope>NUCLEOTIDE SEQUENCE</scope>
    <source>
        <strain evidence="2">XF2</strain>
    </source>
</reference>
<evidence type="ECO:0000313" key="9">
    <source>
        <dbReference type="EMBL" id="BCE95229.1"/>
    </source>
</evidence>
<evidence type="ECO:0000313" key="4">
    <source>
        <dbReference type="EMBL" id="BCE51733.1"/>
    </source>
</evidence>